<feature type="domain" description="HTH bat-type" evidence="3">
    <location>
        <begin position="184"/>
        <end position="231"/>
    </location>
</feature>
<dbReference type="AlphaFoldDB" id="A0A7D6H5D9"/>
<evidence type="ECO:0000259" key="3">
    <source>
        <dbReference type="Pfam" id="PF04967"/>
    </source>
</evidence>
<dbReference type="EMBL" id="CP059154">
    <property type="protein sequence ID" value="QLK25528.1"/>
    <property type="molecule type" value="Genomic_DNA"/>
</dbReference>
<dbReference type="Pfam" id="PF24281">
    <property type="entry name" value="HVO_2928_N"/>
    <property type="match status" value="1"/>
</dbReference>
<name>A0A7D6H5D9_9EURY</name>
<dbReference type="KEGG" id="nay:HYG81_15800"/>
<dbReference type="RefSeq" id="WP_180840717.1">
    <property type="nucleotide sequence ID" value="NZ_CP059154.1"/>
</dbReference>
<dbReference type="InterPro" id="IPR007050">
    <property type="entry name" value="HTH_bacterioopsin"/>
</dbReference>
<sequence>MHEYIFAAKYEQGADPLMDVFISYPELVGRALRIAGSTAGFWRVDRFVGPEEALDEVERVMTDTSVCSECLGEHPGCSINGEYEVVAEENWSRLVYAFTSGGRYCHSIPFMTTRTVGDGALFDARRCENVYEWRVLLPGETMGGEIFDKLQDGLPEGVELSLSQVGSPSAWPSPDFSQMTLPYEQRQAIETAVECGYYGTPREATLADVASELELPKSTLRYRLRRAEQWLTNSAFSDDRSDTINT</sequence>
<dbReference type="OrthoDB" id="198846at2157"/>
<keyword evidence="6" id="KW-1185">Reference proteome</keyword>
<keyword evidence="2" id="KW-0804">Transcription</keyword>
<organism evidence="5 6">
    <name type="scientific">Natrinema zhouii</name>
    <dbReference type="NCBI Taxonomy" id="1710539"/>
    <lineage>
        <taxon>Archaea</taxon>
        <taxon>Methanobacteriati</taxon>
        <taxon>Methanobacteriota</taxon>
        <taxon>Stenosarchaea group</taxon>
        <taxon>Halobacteria</taxon>
        <taxon>Halobacteriales</taxon>
        <taxon>Natrialbaceae</taxon>
        <taxon>Natrinema</taxon>
    </lineage>
</organism>
<dbReference type="PANTHER" id="PTHR34236">
    <property type="entry name" value="DIMETHYL SULFOXIDE REDUCTASE TRANSCRIPTIONAL ACTIVATOR"/>
    <property type="match status" value="1"/>
</dbReference>
<protein>
    <submittedName>
        <fullName evidence="5">Helix-turn-helix domain-containing protein</fullName>
    </submittedName>
</protein>
<accession>A0A7D6H5D9</accession>
<dbReference type="InterPro" id="IPR056529">
    <property type="entry name" value="HVO_2928_N"/>
</dbReference>
<evidence type="ECO:0000259" key="4">
    <source>
        <dbReference type="Pfam" id="PF24281"/>
    </source>
</evidence>
<evidence type="ECO:0000256" key="1">
    <source>
        <dbReference type="ARBA" id="ARBA00023015"/>
    </source>
</evidence>
<proteinExistence type="predicted"/>
<reference evidence="5 6" key="1">
    <citation type="submission" date="2020-07" db="EMBL/GenBank/DDBJ databases">
        <title>Natrinema (YPL30) sp. nov. and Haloterrigena xxxxxx (YPL8) sp. nov., isolated from a salt mine.</title>
        <authorList>
            <person name="Cui H."/>
        </authorList>
    </citation>
    <scope>NUCLEOTIDE SEQUENCE [LARGE SCALE GENOMIC DNA]</scope>
    <source>
        <strain evidence="5 6">YPL13</strain>
    </source>
</reference>
<evidence type="ECO:0000256" key="2">
    <source>
        <dbReference type="ARBA" id="ARBA00023163"/>
    </source>
</evidence>
<dbReference type="GeneID" id="56144699"/>
<feature type="domain" description="HVO-2928 N-terminal" evidence="4">
    <location>
        <begin position="3"/>
        <end position="171"/>
    </location>
</feature>
<keyword evidence="1" id="KW-0805">Transcription regulation</keyword>
<evidence type="ECO:0000313" key="5">
    <source>
        <dbReference type="EMBL" id="QLK25528.1"/>
    </source>
</evidence>
<dbReference type="PANTHER" id="PTHR34236:SF1">
    <property type="entry name" value="DIMETHYL SULFOXIDE REDUCTASE TRANSCRIPTIONAL ACTIVATOR"/>
    <property type="match status" value="1"/>
</dbReference>
<evidence type="ECO:0000313" key="6">
    <source>
        <dbReference type="Proteomes" id="UP000510869"/>
    </source>
</evidence>
<gene>
    <name evidence="5" type="ORF">HYG81_15800</name>
</gene>
<dbReference type="Proteomes" id="UP000510869">
    <property type="component" value="Chromosome"/>
</dbReference>
<dbReference type="Pfam" id="PF04967">
    <property type="entry name" value="HTH_10"/>
    <property type="match status" value="1"/>
</dbReference>